<name>A0A914B934_PATMI</name>
<dbReference type="OMA" id="HANVEHE"/>
<sequence length="663" mass="75900">MAENGTLPSTDTMTNKGITGTSPKDVLVQWSDHTKNVVKSSELHFRGLLHQHQRVKMRWGRTWWRGKVLAYESASQEASDESETFRDVDVTSEQDSSDSQVIGELSDSDLDEMDDIPLTQLQTHLASTQKPLHETDGNGKVNVTDSEEMDDMSLMQLQTHLARTNKSMTSSEAAVCPPSQTAQDLNANKTTTPTELAATAIPNATTPTKEAGEHQESQMMNISEQCSEFHCLQDIFAACAQCQCLLCFEHFIRSDACSNHNKYFSVYVDNMSSSVIDNSPCFVEVGATDNTLIQDEMLTTVDVGMNIDCVSDPSQQKQPEDYVVDGEERVETGFSANVQPSGTKARNKNVTFKRNQGESYYTEKTNRYVLPRKEQNKQRCSSAFCDVRKLSCKTLTESDRKSIQHAFYDLGNLSLQRQWISRHLEIQNQSQNPRKKIKLKYFLPLNEELQICSKVQVCKVMFLNTLGLSERQVSTVVKKTRPLGVIEPEKRGGRVRKDLDQQLADEVHKHINRFPKMESYFCRANTGYQYLSPDLNINRMHRLYLEEHKKNGRKASLSFYSKIFKSMKLKFHSPKKDLCGLCDAYRKGNEEEKMRMCIGYEKHIQEKCKVRELKEEMKEKAHLNPETFVASVFDLEQVLYLPRSNRVCHFIKHRNLHQCNMCH</sequence>
<dbReference type="AlphaFoldDB" id="A0A914B934"/>
<protein>
    <submittedName>
        <fullName evidence="2">Uncharacterized protein</fullName>
    </submittedName>
</protein>
<evidence type="ECO:0000256" key="1">
    <source>
        <dbReference type="SAM" id="MobiDB-lite"/>
    </source>
</evidence>
<dbReference type="PANTHER" id="PTHR10773:SF19">
    <property type="match status" value="1"/>
</dbReference>
<dbReference type="Proteomes" id="UP000887568">
    <property type="component" value="Unplaced"/>
</dbReference>
<keyword evidence="3" id="KW-1185">Reference proteome</keyword>
<dbReference type="EnsemblMetazoa" id="XM_038216014.1">
    <property type="protein sequence ID" value="XP_038071942.1"/>
    <property type="gene ID" value="LOC119740651"/>
</dbReference>
<feature type="region of interest" description="Disordered" evidence="1">
    <location>
        <begin position="74"/>
        <end position="102"/>
    </location>
</feature>
<evidence type="ECO:0000313" key="3">
    <source>
        <dbReference type="Proteomes" id="UP000887568"/>
    </source>
</evidence>
<dbReference type="PANTHER" id="PTHR10773">
    <property type="entry name" value="DNA-DIRECTED RNA POLYMERASES I, II, AND III SUBUNIT RPABC2"/>
    <property type="match status" value="1"/>
</dbReference>
<proteinExistence type="predicted"/>
<feature type="region of interest" description="Disordered" evidence="1">
    <location>
        <begin position="1"/>
        <end position="23"/>
    </location>
</feature>
<reference evidence="2" key="1">
    <citation type="submission" date="2022-11" db="UniProtKB">
        <authorList>
            <consortium name="EnsemblMetazoa"/>
        </authorList>
    </citation>
    <scope>IDENTIFICATION</scope>
</reference>
<evidence type="ECO:0000313" key="2">
    <source>
        <dbReference type="EnsemblMetazoa" id="XP_038071942.1"/>
    </source>
</evidence>
<accession>A0A914B934</accession>
<organism evidence="2 3">
    <name type="scientific">Patiria miniata</name>
    <name type="common">Bat star</name>
    <name type="synonym">Asterina miniata</name>
    <dbReference type="NCBI Taxonomy" id="46514"/>
    <lineage>
        <taxon>Eukaryota</taxon>
        <taxon>Metazoa</taxon>
        <taxon>Echinodermata</taxon>
        <taxon>Eleutherozoa</taxon>
        <taxon>Asterozoa</taxon>
        <taxon>Asteroidea</taxon>
        <taxon>Valvatacea</taxon>
        <taxon>Valvatida</taxon>
        <taxon>Asterinidae</taxon>
        <taxon>Patiria</taxon>
    </lineage>
</organism>
<dbReference type="RefSeq" id="XP_038071942.1">
    <property type="nucleotide sequence ID" value="XM_038216014.1"/>
</dbReference>
<dbReference type="OrthoDB" id="10068225at2759"/>
<dbReference type="GeneID" id="119740651"/>
<feature type="compositionally biased region" description="Polar residues" evidence="1">
    <location>
        <begin position="1"/>
        <end position="22"/>
    </location>
</feature>